<keyword evidence="2" id="KW-0547">Nucleotide-binding</keyword>
<sequence length="193" mass="22275">MPVHYSQDPWTRVRTRHDIPADEIISALQKEIRRGHTENAALIAYEMMTTSAELEAYMWKRLLCISVEDVGFGNPQAASQVYTLFKMHEVYQRGEGDRLLFGIHAVRVLCLSQKDRSTDELVNWMHAVVEEGGRLPEIPDYALDMHTARGQQMGRDLDYFLAVGSQVEPELADRDRTYRQRLLEIVAERKKAQ</sequence>
<keyword evidence="2" id="KW-0347">Helicase</keyword>
<dbReference type="Pfam" id="PF12002">
    <property type="entry name" value="MgsA_C"/>
    <property type="match status" value="1"/>
</dbReference>
<dbReference type="PANTHER" id="PTHR13779">
    <property type="entry name" value="WERNER HELICASE-INTERACTING PROTEIN 1 FAMILY MEMBER"/>
    <property type="match status" value="1"/>
</dbReference>
<dbReference type="STRING" id="229921.ADN01_10445"/>
<gene>
    <name evidence="3" type="ORF">ADN01_10445</name>
    <name evidence="2" type="ORF">LSAC_03223</name>
</gene>
<dbReference type="PANTHER" id="PTHR13779:SF7">
    <property type="entry name" value="ATPASE WRNIP1"/>
    <property type="match status" value="1"/>
</dbReference>
<dbReference type="AlphaFoldDB" id="A0A0M8JPP6"/>
<evidence type="ECO:0000313" key="3">
    <source>
        <dbReference type="EMBL" id="KPL80907.1"/>
    </source>
</evidence>
<proteinExistence type="predicted"/>
<keyword evidence="4" id="KW-1185">Reference proteome</keyword>
<dbReference type="GO" id="GO:0000731">
    <property type="term" value="P:DNA synthesis involved in DNA repair"/>
    <property type="evidence" value="ECO:0007669"/>
    <property type="project" value="TreeGrafter"/>
</dbReference>
<evidence type="ECO:0000259" key="1">
    <source>
        <dbReference type="Pfam" id="PF12002"/>
    </source>
</evidence>
<dbReference type="Gene3D" id="1.20.272.10">
    <property type="match status" value="1"/>
</dbReference>
<dbReference type="InterPro" id="IPR008921">
    <property type="entry name" value="DNA_pol3_clamp-load_cplx_C"/>
</dbReference>
<dbReference type="GO" id="GO:0017116">
    <property type="term" value="F:single-stranded DNA helicase activity"/>
    <property type="evidence" value="ECO:0007669"/>
    <property type="project" value="TreeGrafter"/>
</dbReference>
<dbReference type="RefSeq" id="WP_062419608.1">
    <property type="nucleotide sequence ID" value="NZ_BBXZ01000172.1"/>
</dbReference>
<protein>
    <submittedName>
        <fullName evidence="2">ATPase related to the helicase subunit of the Holliday junction resolvase</fullName>
    </submittedName>
</protein>
<dbReference type="SUPFAM" id="SSF48019">
    <property type="entry name" value="post-AAA+ oligomerization domain-like"/>
    <property type="match status" value="1"/>
</dbReference>
<reference evidence="2" key="1">
    <citation type="journal article" date="2015" name="Genome Announc.">
        <title>Draft Genome Sequences of Anaerolinea thermolimosa IMO-1, Bellilinea caldifistulae GOMI-1, Leptolinea tardivitalis YMTK-2, Levilinea saccharolytica KIBI-1, Longilinea arvoryzae KOME-1, Previously Described as Members of the Class Anaerolineae (Chloroflexi).</title>
        <authorList>
            <person name="Matsuura N."/>
            <person name="Tourlousse M.D."/>
            <person name="Ohashi A."/>
            <person name="Hugenholtz P."/>
            <person name="Sekiguchi Y."/>
        </authorList>
    </citation>
    <scope>NUCLEOTIDE SEQUENCE</scope>
    <source>
        <strain evidence="2">KIBI-1</strain>
    </source>
</reference>
<dbReference type="GO" id="GO:0006261">
    <property type="term" value="P:DNA-templated DNA replication"/>
    <property type="evidence" value="ECO:0007669"/>
    <property type="project" value="TreeGrafter"/>
</dbReference>
<dbReference type="InterPro" id="IPR051314">
    <property type="entry name" value="AAA_ATPase_RarA/MGS1/WRNIP1"/>
</dbReference>
<organism evidence="2">
    <name type="scientific">Levilinea saccharolytica</name>
    <dbReference type="NCBI Taxonomy" id="229921"/>
    <lineage>
        <taxon>Bacteria</taxon>
        <taxon>Bacillati</taxon>
        <taxon>Chloroflexota</taxon>
        <taxon>Anaerolineae</taxon>
        <taxon>Anaerolineales</taxon>
        <taxon>Anaerolineaceae</taxon>
        <taxon>Levilinea</taxon>
    </lineage>
</organism>
<evidence type="ECO:0000313" key="2">
    <source>
        <dbReference type="EMBL" id="GAP19321.1"/>
    </source>
</evidence>
<dbReference type="GO" id="GO:0003677">
    <property type="term" value="F:DNA binding"/>
    <property type="evidence" value="ECO:0007669"/>
    <property type="project" value="InterPro"/>
</dbReference>
<dbReference type="EMBL" id="DF967975">
    <property type="protein sequence ID" value="GAP19321.1"/>
    <property type="molecule type" value="Genomic_DNA"/>
</dbReference>
<keyword evidence="2" id="KW-0378">Hydrolase</keyword>
<dbReference type="OrthoDB" id="7276772at2"/>
<dbReference type="GO" id="GO:0008047">
    <property type="term" value="F:enzyme activator activity"/>
    <property type="evidence" value="ECO:0007669"/>
    <property type="project" value="TreeGrafter"/>
</dbReference>
<dbReference type="Proteomes" id="UP000050501">
    <property type="component" value="Unassembled WGS sequence"/>
</dbReference>
<dbReference type="EMBL" id="LGCM01000038">
    <property type="protein sequence ID" value="KPL80907.1"/>
    <property type="molecule type" value="Genomic_DNA"/>
</dbReference>
<reference evidence="3 4" key="2">
    <citation type="submission" date="2015-07" db="EMBL/GenBank/DDBJ databases">
        <title>Genome sequence of Levilinea saccharolytica DSM 16555.</title>
        <authorList>
            <person name="Hemp J."/>
            <person name="Ward L.M."/>
            <person name="Pace L.A."/>
            <person name="Fischer W.W."/>
        </authorList>
    </citation>
    <scope>NUCLEOTIDE SEQUENCE [LARGE SCALE GENOMIC DNA]</scope>
    <source>
        <strain evidence="3 4">KIBI-1</strain>
    </source>
</reference>
<accession>A0A0M8JPP6</accession>
<name>A0A0M8JPP6_9CHLR</name>
<keyword evidence="2" id="KW-0067">ATP-binding</keyword>
<evidence type="ECO:0000313" key="4">
    <source>
        <dbReference type="Proteomes" id="UP000050501"/>
    </source>
</evidence>
<dbReference type="InterPro" id="IPR021886">
    <property type="entry name" value="MgsA_C"/>
</dbReference>
<feature type="domain" description="MgsA AAA+ ATPase C-terminal" evidence="1">
    <location>
        <begin position="38"/>
        <end position="160"/>
    </location>
</feature>